<reference evidence="3" key="2">
    <citation type="submission" date="2014-03" db="EMBL/GenBank/DDBJ databases">
        <title>The whipworm genome and dual-species transcriptomics of an intimate host-pathogen interaction.</title>
        <authorList>
            <person name="Foth B.J."/>
            <person name="Tsai I.J."/>
            <person name="Reid A.J."/>
            <person name="Bancroft A.J."/>
            <person name="Nichol S."/>
            <person name="Tracey A."/>
            <person name="Holroyd N."/>
            <person name="Cotton J.A."/>
            <person name="Stanley E.J."/>
            <person name="Zarowiecki M."/>
            <person name="Liu J.Z."/>
            <person name="Huckvale T."/>
            <person name="Cooper P.J."/>
            <person name="Grencis R.K."/>
            <person name="Berriman M."/>
        </authorList>
    </citation>
    <scope>NUCLEOTIDE SEQUENCE [LARGE SCALE GENOMIC DNA]</scope>
</reference>
<dbReference type="EMBL" id="HG805896">
    <property type="protein sequence ID" value="CDW54422.1"/>
    <property type="molecule type" value="Genomic_DNA"/>
</dbReference>
<feature type="transmembrane region" description="Helical" evidence="1">
    <location>
        <begin position="74"/>
        <end position="95"/>
    </location>
</feature>
<feature type="transmembrane region" description="Helical" evidence="1">
    <location>
        <begin position="240"/>
        <end position="263"/>
    </location>
</feature>
<name>A0A077Z1Q2_TRITR</name>
<dbReference type="Proteomes" id="UP000030665">
    <property type="component" value="Unassembled WGS sequence"/>
</dbReference>
<dbReference type="Pfam" id="PF23741">
    <property type="entry name" value="DUF7164"/>
    <property type="match status" value="1"/>
</dbReference>
<evidence type="ECO:0000256" key="1">
    <source>
        <dbReference type="SAM" id="Phobius"/>
    </source>
</evidence>
<feature type="transmembrane region" description="Helical" evidence="1">
    <location>
        <begin position="120"/>
        <end position="148"/>
    </location>
</feature>
<keyword evidence="1" id="KW-0472">Membrane</keyword>
<dbReference type="OrthoDB" id="330499at2759"/>
<keyword evidence="1" id="KW-0812">Transmembrane</keyword>
<proteinExistence type="predicted"/>
<accession>A0A077Z1Q2</accession>
<dbReference type="AlphaFoldDB" id="A0A077Z1Q2"/>
<reference evidence="3" key="1">
    <citation type="submission" date="2014-01" db="EMBL/GenBank/DDBJ databases">
        <authorList>
            <person name="Aslett M."/>
        </authorList>
    </citation>
    <scope>NUCLEOTIDE SEQUENCE</scope>
</reference>
<feature type="domain" description="DUF7164" evidence="2">
    <location>
        <begin position="238"/>
        <end position="580"/>
    </location>
</feature>
<organism evidence="3 4">
    <name type="scientific">Trichuris trichiura</name>
    <name type="common">Whipworm</name>
    <name type="synonym">Trichocephalus trichiurus</name>
    <dbReference type="NCBI Taxonomy" id="36087"/>
    <lineage>
        <taxon>Eukaryota</taxon>
        <taxon>Metazoa</taxon>
        <taxon>Ecdysozoa</taxon>
        <taxon>Nematoda</taxon>
        <taxon>Enoplea</taxon>
        <taxon>Dorylaimia</taxon>
        <taxon>Trichinellida</taxon>
        <taxon>Trichuridae</taxon>
        <taxon>Trichuris</taxon>
    </lineage>
</organism>
<sequence length="591" mass="67370">MSATYVFSFAKKFATNCSQSTDEITPKECLFANPHLFIYPFADYVIMLTSLLSSVDCAWTVLRKHRKALFNENNFSWIIVAIGIAATASVVSYTIDVLQRTKEQIQICCLNNLMTSKLFIFRYNVVSVLVGLTSVALLILSVAGYAICHSQTLHAIGGITLVKNRAGDWVFQSIWLITISSYIMFAVYKFAKDDVLQRKIRVICRSCTSGNSVVQEPTTTPTAKTTKFGKTATNFSGSKIGVLLTLPYVFSSYYVVQFMTFMYSSWKFVQERSFEVTFPVVPLEEKLNLVDLLVFCEPRTCPLLPADCLTKMDIVKTDQPRRPTCYYQPTRQFNHNYSNINAYAFVNERNFKEVVPYYDYFLRTDIDAFLSPTILNFQMPKNLTIITGNGGYCTKFSTARLRKIAERLGLKHKGVHCTGSTWFGESNLIAKLAPIAANLTMYIFDNEFDTKKYPELKAYFSESKHGTWPHWWKPVSSMYAQELVLNDQIENLTENNKKGDLLDVESCRTTRIVEHLHVHAWHAYCDFSKFKFLDPLVMSLQANGPVSISTEDLKLKLTNCLSVSNYCNHIASRGLVRSLERLARHYQLMTS</sequence>
<dbReference type="STRING" id="36087.A0A077Z1Q2"/>
<keyword evidence="4" id="KW-1185">Reference proteome</keyword>
<dbReference type="InterPro" id="IPR055588">
    <property type="entry name" value="DUF7164"/>
</dbReference>
<gene>
    <name evidence="3" type="ORF">TTRE_0000269201</name>
</gene>
<evidence type="ECO:0000313" key="4">
    <source>
        <dbReference type="Proteomes" id="UP000030665"/>
    </source>
</evidence>
<protein>
    <recommendedName>
        <fullName evidence="2">DUF7164 domain-containing protein</fullName>
    </recommendedName>
</protein>
<feature type="transmembrane region" description="Helical" evidence="1">
    <location>
        <begin position="169"/>
        <end position="188"/>
    </location>
</feature>
<evidence type="ECO:0000259" key="2">
    <source>
        <dbReference type="Pfam" id="PF23741"/>
    </source>
</evidence>
<evidence type="ECO:0000313" key="3">
    <source>
        <dbReference type="EMBL" id="CDW54422.1"/>
    </source>
</evidence>
<keyword evidence="1" id="KW-1133">Transmembrane helix</keyword>